<dbReference type="Proteomes" id="UP000054935">
    <property type="component" value="Unassembled WGS sequence"/>
</dbReference>
<dbReference type="InterPro" id="IPR052172">
    <property type="entry name" value="UxaA_altronate/galactarate_dh"/>
</dbReference>
<feature type="domain" description="SAF" evidence="3">
    <location>
        <begin position="10"/>
        <end position="73"/>
    </location>
</feature>
<keyword evidence="5" id="KW-1185">Reference proteome</keyword>
<dbReference type="InterPro" id="IPR007392">
    <property type="entry name" value="GD_AH_second"/>
</dbReference>
<dbReference type="Pfam" id="PF08666">
    <property type="entry name" value="SAF"/>
    <property type="match status" value="1"/>
</dbReference>
<name>A0A0P1GKU9_9RHOB</name>
<dbReference type="EMBL" id="CYSE01000001">
    <property type="protein sequence ID" value="CUH76006.1"/>
    <property type="molecule type" value="Genomic_DNA"/>
</dbReference>
<dbReference type="Pfam" id="PF04295">
    <property type="entry name" value="GD_AH_second"/>
    <property type="match status" value="1"/>
</dbReference>
<dbReference type="EC" id="4.2.1.42" evidence="4"/>
<dbReference type="PANTHER" id="PTHR30536:SF5">
    <property type="entry name" value="ALTRONATE DEHYDRATASE"/>
    <property type="match status" value="1"/>
</dbReference>
<dbReference type="GO" id="GO:0008867">
    <property type="term" value="F:galactarate dehydratase activity"/>
    <property type="evidence" value="ECO:0007669"/>
    <property type="project" value="UniProtKB-EC"/>
</dbReference>
<evidence type="ECO:0000313" key="5">
    <source>
        <dbReference type="Proteomes" id="UP000054935"/>
    </source>
</evidence>
<dbReference type="InterPro" id="IPR013974">
    <property type="entry name" value="SAF"/>
</dbReference>
<dbReference type="Pfam" id="PF20629">
    <property type="entry name" value="GD_AH_C"/>
    <property type="match status" value="1"/>
</dbReference>
<dbReference type="SMART" id="SM00858">
    <property type="entry name" value="SAF"/>
    <property type="match status" value="1"/>
</dbReference>
<dbReference type="CDD" id="cd11613">
    <property type="entry name" value="SAF_AH_GD"/>
    <property type="match status" value="1"/>
</dbReference>
<evidence type="ECO:0000256" key="1">
    <source>
        <dbReference type="ARBA" id="ARBA00010986"/>
    </source>
</evidence>
<dbReference type="PANTHER" id="PTHR30536">
    <property type="entry name" value="ALTRONATE/GALACTARATE DEHYDRATASE"/>
    <property type="match status" value="1"/>
</dbReference>
<dbReference type="InterPro" id="IPR044144">
    <property type="entry name" value="SAF_UxaA/GarD"/>
</dbReference>
<dbReference type="Gene3D" id="2.30.130.110">
    <property type="match status" value="1"/>
</dbReference>
<comment type="similarity">
    <text evidence="1">Belongs to the UxaA family.</text>
</comment>
<accession>A0A0P1GKU9</accession>
<dbReference type="AlphaFoldDB" id="A0A0P1GKU9"/>
<proteinExistence type="inferred from homology"/>
<dbReference type="OrthoDB" id="9804574at2"/>
<reference evidence="4 5" key="1">
    <citation type="submission" date="2015-09" db="EMBL/GenBank/DDBJ databases">
        <authorList>
            <consortium name="Swine Surveillance"/>
        </authorList>
    </citation>
    <scope>NUCLEOTIDE SEQUENCE [LARGE SCALE GENOMIC DNA]</scope>
    <source>
        <strain evidence="4 5">CECT 7648</strain>
    </source>
</reference>
<dbReference type="STRING" id="441103.TRN7648_00734"/>
<sequence>MNTVRLSDADNVVTAIQALEIGQEGAIQPIPRGHKIATCDIAKGAAVTKYAQVIGYAAEDIAKGSHVHTHNLDFRNVDTAYEFGTNLRPVAPAATQDTFMGYRRATGRVGTRNYIAVLTSVNCSATAARKIAAHFTDELLAEYPNIDGVVAFVHGTGCAMGGDGTGFEALQRVLWGYARNPNIGGVLLAGLGCEMMQIDWLIEAYGLKSGPTFQTMNIQDVGGLRKTVELGISKIEKMLPVVNDVQRTECPASELMVALQCGGSDAWSGITANPAVGYACDLLVAQGGTGVLAETPEIYGAEHLLTARAVDRAVGDKLIGLIKWWEDYTARNKGSMDNNPSPGNKKGGLTTILEKSLGAAAKGGTTPLTGVYNYAEPVTAKGFTFMDSPGYDPASVTGQIASGCNLVCFTTGRGSAFGAKPSPSMKVATNTEMYNRLHEDMDVNAGTILSEGRSVEEVGREIYQMWLRMASGAQTKSEAQGLGDFEFVPWQIGAVM</sequence>
<evidence type="ECO:0000256" key="2">
    <source>
        <dbReference type="ARBA" id="ARBA00023239"/>
    </source>
</evidence>
<evidence type="ECO:0000259" key="3">
    <source>
        <dbReference type="SMART" id="SM00858"/>
    </source>
</evidence>
<dbReference type="GO" id="GO:0019698">
    <property type="term" value="P:D-galacturonate catabolic process"/>
    <property type="evidence" value="ECO:0007669"/>
    <property type="project" value="TreeGrafter"/>
</dbReference>
<organism evidence="4 5">
    <name type="scientific">Tropicibacter naphthalenivorans</name>
    <dbReference type="NCBI Taxonomy" id="441103"/>
    <lineage>
        <taxon>Bacteria</taxon>
        <taxon>Pseudomonadati</taxon>
        <taxon>Pseudomonadota</taxon>
        <taxon>Alphaproteobacteria</taxon>
        <taxon>Rhodobacterales</taxon>
        <taxon>Roseobacteraceae</taxon>
        <taxon>Tropicibacter</taxon>
    </lineage>
</organism>
<gene>
    <name evidence="4" type="primary">garD_1</name>
    <name evidence="4" type="ORF">TRN7648_00734</name>
</gene>
<dbReference type="RefSeq" id="WP_058246247.1">
    <property type="nucleotide sequence ID" value="NZ_CYSE01000001.1"/>
</dbReference>
<dbReference type="InterPro" id="IPR048332">
    <property type="entry name" value="GD_AH_C"/>
</dbReference>
<evidence type="ECO:0000313" key="4">
    <source>
        <dbReference type="EMBL" id="CUH76006.1"/>
    </source>
</evidence>
<keyword evidence="2 4" id="KW-0456">Lyase</keyword>
<protein>
    <submittedName>
        <fullName evidence="4">D-galactarate dehydratase</fullName>
        <ecNumber evidence="4">4.2.1.42</ecNumber>
    </submittedName>
</protein>